<evidence type="ECO:0000259" key="3">
    <source>
        <dbReference type="Pfam" id="PF03629"/>
    </source>
</evidence>
<sequence length="231" mass="25529">MTIKFILLVGIFLTYNVHGNFIIPNPLNIFILAGQSNMAGRGGVKGGIWDGIVPQECQPNKSILRLSGNGLWEEAIEPLHKDIDVGKPAGIRISSTLVWARIAVKSGGILRGILWYQGESDTVLDVDAFSYKEKLKNFFLSVRADLFSPFLPIIQVAIISGNDTKRIEIVRQAQFGTRLPNVQCVDPKGFDLLRDRLHLTTPSQVKLGQMLADTFLKSPAHPVPAIMYGYT</sequence>
<dbReference type="GO" id="GO:0016787">
    <property type="term" value="F:hydrolase activity"/>
    <property type="evidence" value="ECO:0007669"/>
    <property type="project" value="UniProtKB-KW"/>
</dbReference>
<dbReference type="Pfam" id="PF03629">
    <property type="entry name" value="SASA"/>
    <property type="match status" value="2"/>
</dbReference>
<dbReference type="InterPro" id="IPR052940">
    <property type="entry name" value="Carb_Esterase_6"/>
</dbReference>
<accession>A0AAV1E6L0</accession>
<feature type="chain" id="PRO_5043538869" evidence="2">
    <location>
        <begin position="20"/>
        <end position="231"/>
    </location>
</feature>
<keyword evidence="1" id="KW-0378">Hydrolase</keyword>
<keyword evidence="5" id="KW-1185">Reference proteome</keyword>
<dbReference type="AlphaFoldDB" id="A0AAV1E6L0"/>
<dbReference type="SUPFAM" id="SSF52266">
    <property type="entry name" value="SGNH hydrolase"/>
    <property type="match status" value="1"/>
</dbReference>
<dbReference type="Proteomes" id="UP001161247">
    <property type="component" value="Chromosome 8"/>
</dbReference>
<gene>
    <name evidence="4" type="ORF">OLC1_LOCUS21787</name>
</gene>
<keyword evidence="2" id="KW-0732">Signal</keyword>
<evidence type="ECO:0000256" key="2">
    <source>
        <dbReference type="SAM" id="SignalP"/>
    </source>
</evidence>
<evidence type="ECO:0000256" key="1">
    <source>
        <dbReference type="ARBA" id="ARBA00022801"/>
    </source>
</evidence>
<evidence type="ECO:0000313" key="5">
    <source>
        <dbReference type="Proteomes" id="UP001161247"/>
    </source>
</evidence>
<dbReference type="EMBL" id="OX459125">
    <property type="protein sequence ID" value="CAI9115216.1"/>
    <property type="molecule type" value="Genomic_DNA"/>
</dbReference>
<proteinExistence type="predicted"/>
<protein>
    <submittedName>
        <fullName evidence="4">OLC1v1016058C1</fullName>
    </submittedName>
</protein>
<feature type="signal peptide" evidence="2">
    <location>
        <begin position="1"/>
        <end position="19"/>
    </location>
</feature>
<dbReference type="PANTHER" id="PTHR31988">
    <property type="entry name" value="ESTERASE, PUTATIVE (DUF303)-RELATED"/>
    <property type="match status" value="1"/>
</dbReference>
<organism evidence="4 5">
    <name type="scientific">Oldenlandia corymbosa var. corymbosa</name>
    <dbReference type="NCBI Taxonomy" id="529605"/>
    <lineage>
        <taxon>Eukaryota</taxon>
        <taxon>Viridiplantae</taxon>
        <taxon>Streptophyta</taxon>
        <taxon>Embryophyta</taxon>
        <taxon>Tracheophyta</taxon>
        <taxon>Spermatophyta</taxon>
        <taxon>Magnoliopsida</taxon>
        <taxon>eudicotyledons</taxon>
        <taxon>Gunneridae</taxon>
        <taxon>Pentapetalae</taxon>
        <taxon>asterids</taxon>
        <taxon>lamiids</taxon>
        <taxon>Gentianales</taxon>
        <taxon>Rubiaceae</taxon>
        <taxon>Rubioideae</taxon>
        <taxon>Spermacoceae</taxon>
        <taxon>Hedyotis-Oldenlandia complex</taxon>
        <taxon>Oldenlandia</taxon>
    </lineage>
</organism>
<name>A0AAV1E6L0_OLDCO</name>
<dbReference type="InterPro" id="IPR005181">
    <property type="entry name" value="SASA"/>
</dbReference>
<feature type="domain" description="Sialate O-acetylesterase" evidence="3">
    <location>
        <begin position="27"/>
        <end position="91"/>
    </location>
</feature>
<dbReference type="Gene3D" id="3.40.50.1110">
    <property type="entry name" value="SGNH hydrolase"/>
    <property type="match status" value="2"/>
</dbReference>
<dbReference type="PANTHER" id="PTHR31988:SF15">
    <property type="entry name" value="ESTERASE, PUTATIVE (DUF303)-RELATED"/>
    <property type="match status" value="1"/>
</dbReference>
<feature type="domain" description="Sialate O-acetylesterase" evidence="3">
    <location>
        <begin position="101"/>
        <end position="216"/>
    </location>
</feature>
<dbReference type="InterPro" id="IPR036514">
    <property type="entry name" value="SGNH_hydro_sf"/>
</dbReference>
<evidence type="ECO:0000313" key="4">
    <source>
        <dbReference type="EMBL" id="CAI9115216.1"/>
    </source>
</evidence>
<reference evidence="4" key="1">
    <citation type="submission" date="2023-03" db="EMBL/GenBank/DDBJ databases">
        <authorList>
            <person name="Julca I."/>
        </authorList>
    </citation>
    <scope>NUCLEOTIDE SEQUENCE</scope>
</reference>